<dbReference type="EMBL" id="ML994087">
    <property type="protein sequence ID" value="KAF2199253.1"/>
    <property type="molecule type" value="Genomic_DNA"/>
</dbReference>
<accession>A0A9P4MTN6</accession>
<protein>
    <recommendedName>
        <fullName evidence="4">RRM domain-containing protein</fullName>
    </recommendedName>
</protein>
<feature type="compositionally biased region" description="Polar residues" evidence="1">
    <location>
        <begin position="78"/>
        <end position="87"/>
    </location>
</feature>
<sequence length="338" mass="37717">METLETLLSGVDGEYDNGKTTEYDPHSYERTFARPQPVPVSMRAPRENEPSGFPDGAAVGDGPCQRTQDNPFHRMPSLTHQDSSIDTSVEKDDELQTSSHQAVSANDQRTILITNLSERTTHKDLAGIIRGGRLLDLYIRNDRSAIVSFVEGAQDFLAYAKRNDFYLDAKRLEIRWNDRQFRVPHHVSNKIGIGATRNLVIRGGGGKLTEEQIRDDLDHIHNLIVIDVQFRSGDAYISTNSIHNALFARTCMMSRSGYKGLRIEWYPDECAGSLPTTRPAGFRGYTATPRSAPIKPMATVNPYNLLNMDGTDHDSEEEEESYIDNGVPLSSWADATAA</sequence>
<dbReference type="InterPro" id="IPR035979">
    <property type="entry name" value="RBD_domain_sf"/>
</dbReference>
<dbReference type="AlphaFoldDB" id="A0A9P4MTN6"/>
<comment type="caution">
    <text evidence="2">The sequence shown here is derived from an EMBL/GenBank/DDBJ whole genome shotgun (WGS) entry which is preliminary data.</text>
</comment>
<keyword evidence="3" id="KW-1185">Reference proteome</keyword>
<evidence type="ECO:0000256" key="1">
    <source>
        <dbReference type="SAM" id="MobiDB-lite"/>
    </source>
</evidence>
<dbReference type="CDD" id="cd12261">
    <property type="entry name" value="RRM1_3_MRN1"/>
    <property type="match status" value="1"/>
</dbReference>
<organism evidence="2 3">
    <name type="scientific">Delitschia confertaspora ATCC 74209</name>
    <dbReference type="NCBI Taxonomy" id="1513339"/>
    <lineage>
        <taxon>Eukaryota</taxon>
        <taxon>Fungi</taxon>
        <taxon>Dikarya</taxon>
        <taxon>Ascomycota</taxon>
        <taxon>Pezizomycotina</taxon>
        <taxon>Dothideomycetes</taxon>
        <taxon>Pleosporomycetidae</taxon>
        <taxon>Pleosporales</taxon>
        <taxon>Delitschiaceae</taxon>
        <taxon>Delitschia</taxon>
    </lineage>
</organism>
<dbReference type="SUPFAM" id="SSF54928">
    <property type="entry name" value="RNA-binding domain, RBD"/>
    <property type="match status" value="1"/>
</dbReference>
<evidence type="ECO:0008006" key="4">
    <source>
        <dbReference type="Google" id="ProtNLM"/>
    </source>
</evidence>
<dbReference type="Proteomes" id="UP000799536">
    <property type="component" value="Unassembled WGS sequence"/>
</dbReference>
<feature type="compositionally biased region" description="Basic and acidic residues" evidence="1">
    <location>
        <begin position="16"/>
        <end position="32"/>
    </location>
</feature>
<dbReference type="GO" id="GO:0003676">
    <property type="term" value="F:nucleic acid binding"/>
    <property type="evidence" value="ECO:0007669"/>
    <property type="project" value="InterPro"/>
</dbReference>
<evidence type="ECO:0000313" key="2">
    <source>
        <dbReference type="EMBL" id="KAF2199253.1"/>
    </source>
</evidence>
<dbReference type="OrthoDB" id="2935572at2759"/>
<reference evidence="2" key="1">
    <citation type="journal article" date="2020" name="Stud. Mycol.">
        <title>101 Dothideomycetes genomes: a test case for predicting lifestyles and emergence of pathogens.</title>
        <authorList>
            <person name="Haridas S."/>
            <person name="Albert R."/>
            <person name="Binder M."/>
            <person name="Bloem J."/>
            <person name="Labutti K."/>
            <person name="Salamov A."/>
            <person name="Andreopoulos B."/>
            <person name="Baker S."/>
            <person name="Barry K."/>
            <person name="Bills G."/>
            <person name="Bluhm B."/>
            <person name="Cannon C."/>
            <person name="Castanera R."/>
            <person name="Culley D."/>
            <person name="Daum C."/>
            <person name="Ezra D."/>
            <person name="Gonzalez J."/>
            <person name="Henrissat B."/>
            <person name="Kuo A."/>
            <person name="Liang C."/>
            <person name="Lipzen A."/>
            <person name="Lutzoni F."/>
            <person name="Magnuson J."/>
            <person name="Mondo S."/>
            <person name="Nolan M."/>
            <person name="Ohm R."/>
            <person name="Pangilinan J."/>
            <person name="Park H.-J."/>
            <person name="Ramirez L."/>
            <person name="Alfaro M."/>
            <person name="Sun H."/>
            <person name="Tritt A."/>
            <person name="Yoshinaga Y."/>
            <person name="Zwiers L.-H."/>
            <person name="Turgeon B."/>
            <person name="Goodwin S."/>
            <person name="Spatafora J."/>
            <person name="Crous P."/>
            <person name="Grigoriev I."/>
        </authorList>
    </citation>
    <scope>NUCLEOTIDE SEQUENCE</scope>
    <source>
        <strain evidence="2">ATCC 74209</strain>
    </source>
</reference>
<evidence type="ECO:0000313" key="3">
    <source>
        <dbReference type="Proteomes" id="UP000799536"/>
    </source>
</evidence>
<proteinExistence type="predicted"/>
<gene>
    <name evidence="2" type="ORF">GQ43DRAFT_442649</name>
</gene>
<name>A0A9P4MTN6_9PLEO</name>
<feature type="region of interest" description="Disordered" evidence="1">
    <location>
        <begin position="1"/>
        <end position="103"/>
    </location>
</feature>